<sequence length="158" mass="17578">MIISFTKKEEHLQHNISATSSLCGSAICPVKLTSSFSYETSANSIPTLIIIPSAANKHPFFSSVNSFILSFTINSTLFPSLLLLLIFTLDWVSNARRTSHTLCVHLSLVFLPVRAPLRASVFLCLSLCWLVSFCSTFISLINETEYSMELRSQSKTHV</sequence>
<protein>
    <submittedName>
        <fullName evidence="2">Uncharacterized protein</fullName>
    </submittedName>
</protein>
<reference evidence="2" key="1">
    <citation type="submission" date="2023-05" db="EMBL/GenBank/DDBJ databases">
        <title>Nepenthes gracilis genome sequencing.</title>
        <authorList>
            <person name="Fukushima K."/>
        </authorList>
    </citation>
    <scope>NUCLEOTIDE SEQUENCE</scope>
    <source>
        <strain evidence="2">SING2019-196</strain>
    </source>
</reference>
<proteinExistence type="predicted"/>
<dbReference type="EMBL" id="BSYO01000032">
    <property type="protein sequence ID" value="GMH26806.1"/>
    <property type="molecule type" value="Genomic_DNA"/>
</dbReference>
<keyword evidence="1" id="KW-1133">Transmembrane helix</keyword>
<dbReference type="Proteomes" id="UP001279734">
    <property type="component" value="Unassembled WGS sequence"/>
</dbReference>
<keyword evidence="1" id="KW-0472">Membrane</keyword>
<keyword evidence="1" id="KW-0812">Transmembrane</keyword>
<dbReference type="AlphaFoldDB" id="A0AAD3Y4S5"/>
<evidence type="ECO:0000313" key="2">
    <source>
        <dbReference type="EMBL" id="GMH26806.1"/>
    </source>
</evidence>
<evidence type="ECO:0000256" key="1">
    <source>
        <dbReference type="SAM" id="Phobius"/>
    </source>
</evidence>
<feature type="transmembrane region" description="Helical" evidence="1">
    <location>
        <begin position="67"/>
        <end position="89"/>
    </location>
</feature>
<name>A0AAD3Y4S5_NEPGR</name>
<comment type="caution">
    <text evidence="2">The sequence shown here is derived from an EMBL/GenBank/DDBJ whole genome shotgun (WGS) entry which is preliminary data.</text>
</comment>
<feature type="transmembrane region" description="Helical" evidence="1">
    <location>
        <begin position="119"/>
        <end position="141"/>
    </location>
</feature>
<gene>
    <name evidence="2" type="ORF">Nepgr_028649</name>
</gene>
<accession>A0AAD3Y4S5</accession>
<keyword evidence="3" id="KW-1185">Reference proteome</keyword>
<evidence type="ECO:0000313" key="3">
    <source>
        <dbReference type="Proteomes" id="UP001279734"/>
    </source>
</evidence>
<organism evidence="2 3">
    <name type="scientific">Nepenthes gracilis</name>
    <name type="common">Slender pitcher plant</name>
    <dbReference type="NCBI Taxonomy" id="150966"/>
    <lineage>
        <taxon>Eukaryota</taxon>
        <taxon>Viridiplantae</taxon>
        <taxon>Streptophyta</taxon>
        <taxon>Embryophyta</taxon>
        <taxon>Tracheophyta</taxon>
        <taxon>Spermatophyta</taxon>
        <taxon>Magnoliopsida</taxon>
        <taxon>eudicotyledons</taxon>
        <taxon>Gunneridae</taxon>
        <taxon>Pentapetalae</taxon>
        <taxon>Caryophyllales</taxon>
        <taxon>Nepenthaceae</taxon>
        <taxon>Nepenthes</taxon>
    </lineage>
</organism>